<dbReference type="AlphaFoldDB" id="A0A418KSY7"/>
<dbReference type="Proteomes" id="UP000284057">
    <property type="component" value="Unassembled WGS sequence"/>
</dbReference>
<accession>A0A418KSY7</accession>
<sequence length="126" mass="14355">MITWSWFVEDTTGHMTVHAEPGEMPVIRVHLKNDGQEQVFDFSMTVSDAFRAAEQITAMARAGRRAEWTPDVIQHVNDTYLHGWYDDDVVKELDKLADFLDAPTLLQPDGTLTPVADAVLKARWER</sequence>
<proteinExistence type="predicted"/>
<gene>
    <name evidence="1" type="ORF">DY240_08770</name>
</gene>
<reference evidence="1 2" key="1">
    <citation type="submission" date="2018-09" db="EMBL/GenBank/DDBJ databases">
        <title>Isolation, diversity and antifungal activity of actinobacteria from wheat.</title>
        <authorList>
            <person name="Han C."/>
        </authorList>
    </citation>
    <scope>NUCLEOTIDE SEQUENCE [LARGE SCALE GENOMIC DNA]</scope>
    <source>
        <strain evidence="1 2">NEAU-YY265</strain>
    </source>
</reference>
<dbReference type="EMBL" id="QUAL01000076">
    <property type="protein sequence ID" value="RIQ29146.1"/>
    <property type="molecule type" value="Genomic_DNA"/>
</dbReference>
<organism evidence="1 2">
    <name type="scientific">Jiangella rhizosphaerae</name>
    <dbReference type="NCBI Taxonomy" id="2293569"/>
    <lineage>
        <taxon>Bacteria</taxon>
        <taxon>Bacillati</taxon>
        <taxon>Actinomycetota</taxon>
        <taxon>Actinomycetes</taxon>
        <taxon>Jiangellales</taxon>
        <taxon>Jiangellaceae</taxon>
        <taxon>Jiangella</taxon>
    </lineage>
</organism>
<name>A0A418KSY7_9ACTN</name>
<protein>
    <submittedName>
        <fullName evidence="1">Uncharacterized protein</fullName>
    </submittedName>
</protein>
<keyword evidence="2" id="KW-1185">Reference proteome</keyword>
<evidence type="ECO:0000313" key="2">
    <source>
        <dbReference type="Proteomes" id="UP000284057"/>
    </source>
</evidence>
<evidence type="ECO:0000313" key="1">
    <source>
        <dbReference type="EMBL" id="RIQ29146.1"/>
    </source>
</evidence>
<comment type="caution">
    <text evidence="1">The sequence shown here is derived from an EMBL/GenBank/DDBJ whole genome shotgun (WGS) entry which is preliminary data.</text>
</comment>